<evidence type="ECO:0000313" key="1">
    <source>
        <dbReference type="EMBL" id="GAJ03910.1"/>
    </source>
</evidence>
<name>X1VCI4_9ZZZZ</name>
<organism evidence="1">
    <name type="scientific">marine sediment metagenome</name>
    <dbReference type="NCBI Taxonomy" id="412755"/>
    <lineage>
        <taxon>unclassified sequences</taxon>
        <taxon>metagenomes</taxon>
        <taxon>ecological metagenomes</taxon>
    </lineage>
</organism>
<reference evidence="1" key="1">
    <citation type="journal article" date="2014" name="Front. Microbiol.">
        <title>High frequency of phylogenetically diverse reductive dehalogenase-homologous genes in deep subseafloor sedimentary metagenomes.</title>
        <authorList>
            <person name="Kawai M."/>
            <person name="Futagami T."/>
            <person name="Toyoda A."/>
            <person name="Takaki Y."/>
            <person name="Nishi S."/>
            <person name="Hori S."/>
            <person name="Arai W."/>
            <person name="Tsubouchi T."/>
            <person name="Morono Y."/>
            <person name="Uchiyama I."/>
            <person name="Ito T."/>
            <person name="Fujiyama A."/>
            <person name="Inagaki F."/>
            <person name="Takami H."/>
        </authorList>
    </citation>
    <scope>NUCLEOTIDE SEQUENCE</scope>
    <source>
        <strain evidence="1">Expedition CK06-06</strain>
    </source>
</reference>
<dbReference type="AlphaFoldDB" id="X1VCI4"/>
<feature type="non-terminal residue" evidence="1">
    <location>
        <position position="1"/>
    </location>
</feature>
<accession>X1VCI4</accession>
<gene>
    <name evidence="1" type="ORF">S12H4_46561</name>
</gene>
<comment type="caution">
    <text evidence="1">The sequence shown here is derived from an EMBL/GenBank/DDBJ whole genome shotgun (WGS) entry which is preliminary data.</text>
</comment>
<protein>
    <submittedName>
        <fullName evidence="1">Uncharacterized protein</fullName>
    </submittedName>
</protein>
<proteinExistence type="predicted"/>
<feature type="non-terminal residue" evidence="1">
    <location>
        <position position="253"/>
    </location>
</feature>
<sequence>TTCKPGQVHAYVEVSGRYMAACARDPMAVVAMFSDTLSYLVGVEPERVQVSRIDLFADVEVDTPLGLYDLERFVSRARSRAVYLDGSHQLDAPAASCGAAQGDPLTGNTGVAMHEVPAYEVHPVEVHYRGPHWSGFRFGSGDLLARIYSKTIQARTDYGAKLTLAGHGNPEGHVIRVEFQIRGDALATMDVGAGDLRNWNTLAEHLPAIWRYLTGSWLSLREASDTETIRNRPLDPLWGLVLSAFDAPDSAST</sequence>
<dbReference type="EMBL" id="BARW01028902">
    <property type="protein sequence ID" value="GAJ03910.1"/>
    <property type="molecule type" value="Genomic_DNA"/>
</dbReference>